<keyword evidence="1" id="KW-0732">Signal</keyword>
<name>F4QK31_9CAUL</name>
<keyword evidence="3" id="KW-1185">Reference proteome</keyword>
<protein>
    <submittedName>
        <fullName evidence="2">Uncharacterized protein</fullName>
    </submittedName>
</protein>
<dbReference type="Proteomes" id="UP000006512">
    <property type="component" value="Unassembled WGS sequence"/>
</dbReference>
<evidence type="ECO:0000256" key="1">
    <source>
        <dbReference type="SAM" id="SignalP"/>
    </source>
</evidence>
<reference evidence="3" key="1">
    <citation type="submission" date="2011-03" db="EMBL/GenBank/DDBJ databases">
        <title>Draft genome sequence of Brevundimonas diminuta.</title>
        <authorList>
            <person name="Brown P.J.B."/>
            <person name="Buechlein A."/>
            <person name="Hemmerich C."/>
            <person name="Brun Y.V."/>
        </authorList>
    </citation>
    <scope>NUCLEOTIDE SEQUENCE [LARGE SCALE GENOMIC DNA]</scope>
    <source>
        <strain evidence="3">C19</strain>
    </source>
</reference>
<evidence type="ECO:0000313" key="3">
    <source>
        <dbReference type="Proteomes" id="UP000006512"/>
    </source>
</evidence>
<dbReference type="AlphaFoldDB" id="F4QK31"/>
<dbReference type="RefSeq" id="WP_006271228.1">
    <property type="nucleotide sequence ID" value="NZ_GL883077.1"/>
</dbReference>
<gene>
    <name evidence="2" type="ORF">ABI_04900</name>
</gene>
<dbReference type="HOGENOM" id="CLU_137400_0_0_5"/>
<proteinExistence type="predicted"/>
<feature type="signal peptide" evidence="1">
    <location>
        <begin position="1"/>
        <end position="22"/>
    </location>
</feature>
<sequence>MRLKLGAIAFAAAFLGTAPAHAGAYSDELTKCLVASATADDQKSLMLWVFSALALHPDIKAYSNITSEQRDGFDKKTGQLFTRLITVDCRKQTIDAVKHEGEESIQSSFNVLGQVASKGLFSAPEVSQGMAGLIKHLDLNALAAVLMEGGVTPK</sequence>
<evidence type="ECO:0000313" key="2">
    <source>
        <dbReference type="EMBL" id="EGF92058.1"/>
    </source>
</evidence>
<feature type="chain" id="PRO_5003320919" evidence="1">
    <location>
        <begin position="23"/>
        <end position="154"/>
    </location>
</feature>
<dbReference type="EMBL" id="GL883077">
    <property type="protein sequence ID" value="EGF92058.1"/>
    <property type="molecule type" value="Genomic_DNA"/>
</dbReference>
<dbReference type="OrthoDB" id="7173873at2"/>
<accession>F4QK31</accession>
<organism evidence="2 3">
    <name type="scientific">Asticcacaulis biprosthecium C19</name>
    <dbReference type="NCBI Taxonomy" id="715226"/>
    <lineage>
        <taxon>Bacteria</taxon>
        <taxon>Pseudomonadati</taxon>
        <taxon>Pseudomonadota</taxon>
        <taxon>Alphaproteobacteria</taxon>
        <taxon>Caulobacterales</taxon>
        <taxon>Caulobacteraceae</taxon>
        <taxon>Asticcacaulis</taxon>
    </lineage>
</organism>
<dbReference type="eggNOG" id="ENOG50333BE">
    <property type="taxonomic scope" value="Bacteria"/>
</dbReference>